<feature type="region of interest" description="Disordered" evidence="1">
    <location>
        <begin position="1"/>
        <end position="22"/>
    </location>
</feature>
<gene>
    <name evidence="2" type="ORF">BO94DRAFT_27617</name>
</gene>
<evidence type="ECO:0000256" key="1">
    <source>
        <dbReference type="SAM" id="MobiDB-lite"/>
    </source>
</evidence>
<organism evidence="2 3">
    <name type="scientific">Aspergillus sclerotioniger CBS 115572</name>
    <dbReference type="NCBI Taxonomy" id="1450535"/>
    <lineage>
        <taxon>Eukaryota</taxon>
        <taxon>Fungi</taxon>
        <taxon>Dikarya</taxon>
        <taxon>Ascomycota</taxon>
        <taxon>Pezizomycotina</taxon>
        <taxon>Eurotiomycetes</taxon>
        <taxon>Eurotiomycetidae</taxon>
        <taxon>Eurotiales</taxon>
        <taxon>Aspergillaceae</taxon>
        <taxon>Aspergillus</taxon>
        <taxon>Aspergillus subgen. Circumdati</taxon>
    </lineage>
</organism>
<keyword evidence="3" id="KW-1185">Reference proteome</keyword>
<comment type="caution">
    <text evidence="2">The sequence shown here is derived from an EMBL/GenBank/DDBJ whole genome shotgun (WGS) entry which is preliminary data.</text>
</comment>
<dbReference type="RefSeq" id="XP_025468893.1">
    <property type="nucleotide sequence ID" value="XM_025606594.1"/>
</dbReference>
<feature type="compositionally biased region" description="Basic and acidic residues" evidence="1">
    <location>
        <begin position="82"/>
        <end position="103"/>
    </location>
</feature>
<evidence type="ECO:0000313" key="3">
    <source>
        <dbReference type="Proteomes" id="UP000246702"/>
    </source>
</evidence>
<evidence type="ECO:0000313" key="2">
    <source>
        <dbReference type="EMBL" id="PWY90515.1"/>
    </source>
</evidence>
<proteinExistence type="predicted"/>
<protein>
    <submittedName>
        <fullName evidence="2">Uncharacterized protein</fullName>
    </submittedName>
</protein>
<reference evidence="2 3" key="1">
    <citation type="submission" date="2016-12" db="EMBL/GenBank/DDBJ databases">
        <title>The genomes of Aspergillus section Nigri reveals drivers in fungal speciation.</title>
        <authorList>
            <consortium name="DOE Joint Genome Institute"/>
            <person name="Vesth T.C."/>
            <person name="Nybo J."/>
            <person name="Theobald S."/>
            <person name="Brandl J."/>
            <person name="Frisvad J.C."/>
            <person name="Nielsen K.F."/>
            <person name="Lyhne E.K."/>
            <person name="Kogle M.E."/>
            <person name="Kuo A."/>
            <person name="Riley R."/>
            <person name="Clum A."/>
            <person name="Nolan M."/>
            <person name="Lipzen A."/>
            <person name="Salamov A."/>
            <person name="Henrissat B."/>
            <person name="Wiebenga A."/>
            <person name="De Vries R.P."/>
            <person name="Grigoriev I.V."/>
            <person name="Mortensen U.H."/>
            <person name="Andersen M.R."/>
            <person name="Baker S.E."/>
        </authorList>
    </citation>
    <scope>NUCLEOTIDE SEQUENCE [LARGE SCALE GENOMIC DNA]</scope>
    <source>
        <strain evidence="2 3">CBS 115572</strain>
    </source>
</reference>
<accession>A0A317WWV4</accession>
<name>A0A317WWV4_9EURO</name>
<dbReference type="Proteomes" id="UP000246702">
    <property type="component" value="Unassembled WGS sequence"/>
</dbReference>
<sequence length="111" mass="12113">MHGGWTPQVGPRTRLHKPLCPRSPATMRTMDLLAAKGLEVRCGGGAGSWRLRRHDNLRKPTTQVMVGSGGNGKTRTPMHGAAEGRKKNVARETRDEAEGRVTTEMEGPLMN</sequence>
<dbReference type="GeneID" id="37108737"/>
<dbReference type="AlphaFoldDB" id="A0A317WWV4"/>
<dbReference type="EMBL" id="MSFK01000010">
    <property type="protein sequence ID" value="PWY90515.1"/>
    <property type="molecule type" value="Genomic_DNA"/>
</dbReference>
<feature type="region of interest" description="Disordered" evidence="1">
    <location>
        <begin position="60"/>
        <end position="111"/>
    </location>
</feature>